<comment type="caution">
    <text evidence="2">The sequence shown here is derived from an EMBL/GenBank/DDBJ whole genome shotgun (WGS) entry which is preliminary data.</text>
</comment>
<reference evidence="3" key="1">
    <citation type="journal article" date="2019" name="Int. J. Syst. Evol. Microbiol.">
        <title>The Global Catalogue of Microorganisms (GCM) 10K type strain sequencing project: providing services to taxonomists for standard genome sequencing and annotation.</title>
        <authorList>
            <consortium name="The Broad Institute Genomics Platform"/>
            <consortium name="The Broad Institute Genome Sequencing Center for Infectious Disease"/>
            <person name="Wu L."/>
            <person name="Ma J."/>
        </authorList>
    </citation>
    <scope>NUCLEOTIDE SEQUENCE [LARGE SCALE GENOMIC DNA]</scope>
    <source>
        <strain evidence="3">CGMCC 4.7638</strain>
    </source>
</reference>
<dbReference type="Pfam" id="PF12680">
    <property type="entry name" value="SnoaL_2"/>
    <property type="match status" value="1"/>
</dbReference>
<feature type="domain" description="SnoaL-like" evidence="1">
    <location>
        <begin position="9"/>
        <end position="107"/>
    </location>
</feature>
<organism evidence="2 3">
    <name type="scientific">Amycolatopsis albidoflavus</name>
    <dbReference type="NCBI Taxonomy" id="102226"/>
    <lineage>
        <taxon>Bacteria</taxon>
        <taxon>Bacillati</taxon>
        <taxon>Actinomycetota</taxon>
        <taxon>Actinomycetes</taxon>
        <taxon>Pseudonocardiales</taxon>
        <taxon>Pseudonocardiaceae</taxon>
        <taxon>Amycolatopsis</taxon>
    </lineage>
</organism>
<dbReference type="InterPro" id="IPR037401">
    <property type="entry name" value="SnoaL-like"/>
</dbReference>
<evidence type="ECO:0000313" key="2">
    <source>
        <dbReference type="EMBL" id="MFD2480385.1"/>
    </source>
</evidence>
<evidence type="ECO:0000259" key="1">
    <source>
        <dbReference type="Pfam" id="PF12680"/>
    </source>
</evidence>
<proteinExistence type="predicted"/>
<gene>
    <name evidence="2" type="ORF">ACFSUT_08895</name>
</gene>
<dbReference type="EMBL" id="JBHUKQ010000008">
    <property type="protein sequence ID" value="MFD2480385.1"/>
    <property type="molecule type" value="Genomic_DNA"/>
</dbReference>
<keyword evidence="3" id="KW-1185">Reference proteome</keyword>
<dbReference type="SUPFAM" id="SSF54427">
    <property type="entry name" value="NTF2-like"/>
    <property type="match status" value="1"/>
</dbReference>
<evidence type="ECO:0000313" key="3">
    <source>
        <dbReference type="Proteomes" id="UP001597542"/>
    </source>
</evidence>
<protein>
    <submittedName>
        <fullName evidence="2">Nuclear transport factor 2 family protein</fullName>
    </submittedName>
</protein>
<dbReference type="Gene3D" id="3.10.450.50">
    <property type="match status" value="1"/>
</dbReference>
<dbReference type="Proteomes" id="UP001597542">
    <property type="component" value="Unassembled WGS sequence"/>
</dbReference>
<dbReference type="RefSeq" id="WP_344287225.1">
    <property type="nucleotide sequence ID" value="NZ_BAAAHV010000028.1"/>
</dbReference>
<name>A0ABW5HVS1_9PSEU</name>
<sequence>MSTSASELVQAYFEAWNTFDPDQRRKTLEAIFTEDADIVDPDWTAEGREAIVDAVGRAREKLGDLALGLTQVISAHHDVALYAWYLGTETEPVAAGYGVLTFENDRIGQARNFFG</sequence>
<dbReference type="InterPro" id="IPR032710">
    <property type="entry name" value="NTF2-like_dom_sf"/>
</dbReference>
<accession>A0ABW5HVS1</accession>